<dbReference type="KEGG" id="hhd:HBHAL_4508"/>
<protein>
    <submittedName>
        <fullName evidence="1">Uncharacterized protein</fullName>
    </submittedName>
</protein>
<sequence>MLAGLFVYVSSLFAFFLDLTYKYKFVKTKATDITVAKEESSTRSVKVPTSK</sequence>
<organism evidence="1 2">
    <name type="scientific">Halobacillus halophilus (strain ATCC 35676 / DSM 2266 / JCM 20832 / KCTC 3685 / LMG 17431 / NBRC 102448 / NCIMB 2269)</name>
    <name type="common">Sporosarcina halophila</name>
    <dbReference type="NCBI Taxonomy" id="866895"/>
    <lineage>
        <taxon>Bacteria</taxon>
        <taxon>Bacillati</taxon>
        <taxon>Bacillota</taxon>
        <taxon>Bacilli</taxon>
        <taxon>Bacillales</taxon>
        <taxon>Bacillaceae</taxon>
        <taxon>Halobacillus</taxon>
    </lineage>
</organism>
<dbReference type="HOGENOM" id="CLU_3099467_0_0_9"/>
<evidence type="ECO:0000313" key="2">
    <source>
        <dbReference type="Proteomes" id="UP000007397"/>
    </source>
</evidence>
<dbReference type="STRING" id="866895.HBHAL_4508"/>
<dbReference type="Proteomes" id="UP000007397">
    <property type="component" value="Chromosome"/>
</dbReference>
<proteinExistence type="predicted"/>
<reference evidence="1 2" key="1">
    <citation type="journal article" date="2013" name="Environ. Microbiol.">
        <title>Chloride and organic osmolytes: a hybrid strategy to cope with elevated salinities by the moderately halophilic, chloride-dependent bacterium Halobacillus halophilus.</title>
        <authorList>
            <person name="Saum S.H."/>
            <person name="Pfeiffer F."/>
            <person name="Palm P."/>
            <person name="Rampp M."/>
            <person name="Schuster S.C."/>
            <person name="Muller V."/>
            <person name="Oesterhelt D."/>
        </authorList>
    </citation>
    <scope>NUCLEOTIDE SEQUENCE [LARGE SCALE GENOMIC DNA]</scope>
    <source>
        <strain evidence="2">ATCC 35676 / DSM 2266 / JCM 20832 / KCTC 3685 / LMG 17431 / NBRC 102448 / NCIMB 2269</strain>
    </source>
</reference>
<gene>
    <name evidence="1" type="ordered locus">HBHAL_4508</name>
</gene>
<keyword evidence="2" id="KW-1185">Reference proteome</keyword>
<dbReference type="AlphaFoldDB" id="I0JRS7"/>
<name>I0JRS7_HALH3</name>
<accession>I0JRS7</accession>
<dbReference type="EMBL" id="HE717023">
    <property type="protein sequence ID" value="CCG46848.1"/>
    <property type="molecule type" value="Genomic_DNA"/>
</dbReference>
<evidence type="ECO:0000313" key="1">
    <source>
        <dbReference type="EMBL" id="CCG46848.1"/>
    </source>
</evidence>